<dbReference type="OrthoDB" id="1188001at2"/>
<dbReference type="InterPro" id="IPR029021">
    <property type="entry name" value="Prot-tyrosine_phosphatase-like"/>
</dbReference>
<dbReference type="PROSITE" id="PS00383">
    <property type="entry name" value="TYR_PHOSPHATASE_1"/>
    <property type="match status" value="1"/>
</dbReference>
<accession>A0A4V3A4A5</accession>
<gene>
    <name evidence="2" type="ORF">C5L31_002160</name>
</gene>
<comment type="caution">
    <text evidence="2">The sequence shown here is derived from an EMBL/GenBank/DDBJ whole genome shotgun (WGS) entry which is preliminary data.</text>
</comment>
<dbReference type="PANTHER" id="PTHR31126">
    <property type="entry name" value="TYROSINE-PROTEIN PHOSPHATASE"/>
    <property type="match status" value="1"/>
</dbReference>
<dbReference type="InterPro" id="IPR016130">
    <property type="entry name" value="Tyr_Pase_AS"/>
</dbReference>
<evidence type="ECO:0000256" key="1">
    <source>
        <dbReference type="ARBA" id="ARBA00009580"/>
    </source>
</evidence>
<proteinExistence type="inferred from homology"/>
<dbReference type="PANTHER" id="PTHR31126:SF1">
    <property type="entry name" value="TYROSINE SPECIFIC PROTEIN PHOSPHATASES DOMAIN-CONTAINING PROTEIN"/>
    <property type="match status" value="1"/>
</dbReference>
<sequence length="263" mass="29800">MTNQRLLNMNGGYNFRDLGGYKTTDGKTVKWHRILRTGKLAELDSSDLSQLDAYNVRYDVDFRSKAEIKSEPDRLPTGATYTSLPVFAEDMTDSTQSPEERKAMLSGDANTGKNQMLEAYKMMVISNEAQQSYREFFDMLLDNGDENKSLLFHCTAGKDRTGMGAVFLLNALGVEQAQIRNDYLYTNEAAADLVESILTKSRNMGMNDNFMESMHALFTVSDDYYNKATGIIDKDYGGMTNYLHSVLKLHDNEINELKKLYLD</sequence>
<organism evidence="2 3">
    <name type="scientific">Secundilactobacillus malefermentans</name>
    <dbReference type="NCBI Taxonomy" id="176292"/>
    <lineage>
        <taxon>Bacteria</taxon>
        <taxon>Bacillati</taxon>
        <taxon>Bacillota</taxon>
        <taxon>Bacilli</taxon>
        <taxon>Lactobacillales</taxon>
        <taxon>Lactobacillaceae</taxon>
        <taxon>Secundilactobacillus</taxon>
    </lineage>
</organism>
<dbReference type="Proteomes" id="UP000294854">
    <property type="component" value="Unassembled WGS sequence"/>
</dbReference>
<dbReference type="InterPro" id="IPR026893">
    <property type="entry name" value="Tyr/Ser_Pase_IphP-type"/>
</dbReference>
<protein>
    <recommendedName>
        <fullName evidence="4">Tyrosine specific protein phosphatases domain-containing protein</fullName>
    </recommendedName>
</protein>
<evidence type="ECO:0000313" key="3">
    <source>
        <dbReference type="Proteomes" id="UP000294854"/>
    </source>
</evidence>
<dbReference type="Gene3D" id="3.90.190.10">
    <property type="entry name" value="Protein tyrosine phosphatase superfamily"/>
    <property type="match status" value="1"/>
</dbReference>
<dbReference type="Pfam" id="PF13350">
    <property type="entry name" value="Y_phosphatase3"/>
    <property type="match status" value="1"/>
</dbReference>
<name>A0A4V3A4A5_9LACO</name>
<dbReference type="AlphaFoldDB" id="A0A4V3A4A5"/>
<dbReference type="RefSeq" id="WP_010620336.1">
    <property type="nucleotide sequence ID" value="NZ_CP042371.1"/>
</dbReference>
<reference evidence="2 3" key="1">
    <citation type="journal article" date="2019" name="Appl. Microbiol. Biotechnol.">
        <title>Uncovering carbohydrate metabolism through a genotype-phenotype association study of 56 lactic acid bacteria genomes.</title>
        <authorList>
            <person name="Buron-Moles G."/>
            <person name="Chailyan A."/>
            <person name="Dolejs I."/>
            <person name="Forster J."/>
            <person name="Miks M.H."/>
        </authorList>
    </citation>
    <scope>NUCLEOTIDE SEQUENCE [LARGE SCALE GENOMIC DNA]</scope>
    <source>
        <strain evidence="2 3">ATCC 49373</strain>
    </source>
</reference>
<dbReference type="GO" id="GO:0004721">
    <property type="term" value="F:phosphoprotein phosphatase activity"/>
    <property type="evidence" value="ECO:0007669"/>
    <property type="project" value="InterPro"/>
</dbReference>
<dbReference type="STRING" id="1122149.FD44_GL001808"/>
<evidence type="ECO:0000313" key="2">
    <source>
        <dbReference type="EMBL" id="TDG79941.1"/>
    </source>
</evidence>
<dbReference type="SUPFAM" id="SSF52799">
    <property type="entry name" value="(Phosphotyrosine protein) phosphatases II"/>
    <property type="match status" value="1"/>
</dbReference>
<dbReference type="EMBL" id="PUFO01000016">
    <property type="protein sequence ID" value="TDG79941.1"/>
    <property type="molecule type" value="Genomic_DNA"/>
</dbReference>
<keyword evidence="3" id="KW-1185">Reference proteome</keyword>
<evidence type="ECO:0008006" key="4">
    <source>
        <dbReference type="Google" id="ProtNLM"/>
    </source>
</evidence>
<comment type="similarity">
    <text evidence="1">Belongs to the protein-tyrosine phosphatase family.</text>
</comment>